<reference evidence="7" key="1">
    <citation type="submission" date="2025-08" db="UniProtKB">
        <authorList>
            <consortium name="RefSeq"/>
        </authorList>
    </citation>
    <scope>IDENTIFICATION</scope>
    <source>
        <strain evidence="7">Aabys</strain>
        <tissue evidence="7">Whole body</tissue>
    </source>
</reference>
<dbReference type="Proteomes" id="UP001652621">
    <property type="component" value="Unplaced"/>
</dbReference>
<proteinExistence type="predicted"/>
<name>A0ABM3UPS8_MUSDO</name>
<dbReference type="Pfam" id="PF03568">
    <property type="entry name" value="Separin_C"/>
    <property type="match status" value="1"/>
</dbReference>
<feature type="domain" description="Peptidase C50" evidence="5">
    <location>
        <begin position="411"/>
        <end position="507"/>
    </location>
</feature>
<evidence type="ECO:0000256" key="1">
    <source>
        <dbReference type="ARBA" id="ARBA00000451"/>
    </source>
</evidence>
<dbReference type="PROSITE" id="PS51700">
    <property type="entry name" value="SEPARIN"/>
    <property type="match status" value="1"/>
</dbReference>
<comment type="catalytic activity">
    <reaction evidence="1">
        <text>All bonds known to be hydrolyzed by this endopeptidase have arginine in P1 and an acidic residue in P4. P6 is often occupied by an acidic residue or by a hydroxy-amino-acid residue, the phosphorylation of which enhances cleavage.</text>
        <dbReference type="EC" id="3.4.22.49"/>
    </reaction>
</comment>
<keyword evidence="3" id="KW-0378">Hydrolase</keyword>
<dbReference type="PANTHER" id="PTHR12792:SF0">
    <property type="entry name" value="SEPARIN"/>
    <property type="match status" value="1"/>
</dbReference>
<dbReference type="RefSeq" id="XP_058975534.1">
    <property type="nucleotide sequence ID" value="XM_059119551.1"/>
</dbReference>
<dbReference type="InterPro" id="IPR030397">
    <property type="entry name" value="SEPARIN_core_dom"/>
</dbReference>
<dbReference type="EC" id="3.4.22.49" evidence="2"/>
<keyword evidence="6" id="KW-1185">Reference proteome</keyword>
<organism evidence="6 7">
    <name type="scientific">Musca domestica</name>
    <name type="common">House fly</name>
    <dbReference type="NCBI Taxonomy" id="7370"/>
    <lineage>
        <taxon>Eukaryota</taxon>
        <taxon>Metazoa</taxon>
        <taxon>Ecdysozoa</taxon>
        <taxon>Arthropoda</taxon>
        <taxon>Hexapoda</taxon>
        <taxon>Insecta</taxon>
        <taxon>Pterygota</taxon>
        <taxon>Neoptera</taxon>
        <taxon>Endopterygota</taxon>
        <taxon>Diptera</taxon>
        <taxon>Brachycera</taxon>
        <taxon>Muscomorpha</taxon>
        <taxon>Muscoidea</taxon>
        <taxon>Muscidae</taxon>
        <taxon>Musca</taxon>
    </lineage>
</organism>
<evidence type="ECO:0000313" key="7">
    <source>
        <dbReference type="RefSeq" id="XP_058975534.1"/>
    </source>
</evidence>
<accession>A0ABM3UPS8</accession>
<evidence type="ECO:0000256" key="2">
    <source>
        <dbReference type="ARBA" id="ARBA00012489"/>
    </source>
</evidence>
<dbReference type="InterPro" id="IPR005314">
    <property type="entry name" value="Peptidase_C50"/>
</dbReference>
<keyword evidence="4" id="KW-0159">Chromosome partition</keyword>
<dbReference type="GeneID" id="105262497"/>
<sequence length="660" mass="76354">MDEEFLHYLTQGNTATNIGPTAKEALLQHAEDEYLNGNMTRSIFYQIVALYQTSQEHYYKSTTKRRSADVEDLLAEMTVEEAEDFKDNCLMQYVCKSLKTMAKTKKKSYDKYEEIEMETESNFLKGITDPMEGIHKLEDICKQMPKEWTILQLCKGPRTENTFSIYPKIHEYDAAIYLTILKHARSDKYRTPICLRFSSNDQKELFANFASIVNRFKHCIKVDPKDWNTIEARKLYWNMLAELNTFIGKILADLKNLFFPWRFLFSGTSNLSSCRKVFKRRWEKIDEFCDTCNWDEQSRILLSLAASNIRDISELEIDAICMVLTENLQQREQAIDILNEMQQQAQDDCCNECKANRYPCILVVDERLDHFFWEELNVYQEFTRINSIQCLWRLYKYYKKDIKNGYLNVNITTGGCVINPDQNLNKMELRMRSFFEYWLPHWTMMVGQRPSQEELFNNFFKQNCYVYAGHGSGLQYISGRNIAKFQMHCVVFLFGCDSSRLHSNGLYSELLGPHLYYHAAMCPALVGTLMPCLDSIMDKVATEILSRWIAPKSPNVLPWNEIEVNAWVKEGIIRSKNGGHVEAAAAALSPVVATTSSSSSCSRGPATIATTPDYHLGSLCGILARVHQRISEPKLYNTVPYVCRGLPVWNCHVQPTMPIL</sequence>
<dbReference type="PANTHER" id="PTHR12792">
    <property type="entry name" value="EXTRA SPINDLE POLES 1-RELATED"/>
    <property type="match status" value="1"/>
</dbReference>
<evidence type="ECO:0000259" key="5">
    <source>
        <dbReference type="PROSITE" id="PS51700"/>
    </source>
</evidence>
<protein>
    <recommendedName>
        <fullName evidence="2">separase</fullName>
        <ecNumber evidence="2">3.4.22.49</ecNumber>
    </recommendedName>
</protein>
<evidence type="ECO:0000313" key="6">
    <source>
        <dbReference type="Proteomes" id="UP001652621"/>
    </source>
</evidence>
<evidence type="ECO:0000256" key="3">
    <source>
        <dbReference type="ARBA" id="ARBA00022801"/>
    </source>
</evidence>
<evidence type="ECO:0000256" key="4">
    <source>
        <dbReference type="ARBA" id="ARBA00022829"/>
    </source>
</evidence>
<gene>
    <name evidence="7" type="primary">LOC105262497</name>
</gene>